<evidence type="ECO:0000313" key="4">
    <source>
        <dbReference type="Proteomes" id="UP000075714"/>
    </source>
</evidence>
<name>A0A150H4C1_GONPE</name>
<dbReference type="AlphaFoldDB" id="A0A150H4C1"/>
<dbReference type="Pfam" id="PF00378">
    <property type="entry name" value="ECH_1"/>
    <property type="match status" value="1"/>
</dbReference>
<dbReference type="GO" id="GO:0006635">
    <property type="term" value="P:fatty acid beta-oxidation"/>
    <property type="evidence" value="ECO:0007669"/>
    <property type="project" value="TreeGrafter"/>
</dbReference>
<dbReference type="OrthoDB" id="410701at2759"/>
<dbReference type="STRING" id="33097.A0A150H4C1"/>
<evidence type="ECO:0000256" key="1">
    <source>
        <dbReference type="ARBA" id="ARBA00005254"/>
    </source>
</evidence>
<dbReference type="PANTHER" id="PTHR11941">
    <property type="entry name" value="ENOYL-COA HYDRATASE-RELATED"/>
    <property type="match status" value="1"/>
</dbReference>
<evidence type="ECO:0000313" key="3">
    <source>
        <dbReference type="EMBL" id="KXZ56911.1"/>
    </source>
</evidence>
<comment type="similarity">
    <text evidence="1 2">Belongs to the enoyl-CoA hydratase/isomerase family.</text>
</comment>
<dbReference type="Proteomes" id="UP000075714">
    <property type="component" value="Unassembled WGS sequence"/>
</dbReference>
<dbReference type="PANTHER" id="PTHR11941:SF45">
    <property type="entry name" value="ENOYL-COA DELTA ISOMERASE 1, MITOCHONDRIAL"/>
    <property type="match status" value="1"/>
</dbReference>
<comment type="caution">
    <text evidence="3">The sequence shown here is derived from an EMBL/GenBank/DDBJ whole genome shotgun (WGS) entry which is preliminary data.</text>
</comment>
<dbReference type="InterPro" id="IPR018376">
    <property type="entry name" value="Enoyl-CoA_hyd/isom_CS"/>
</dbReference>
<accession>A0A150H4C1</accession>
<dbReference type="CDD" id="cd06558">
    <property type="entry name" value="crotonase-like"/>
    <property type="match status" value="1"/>
</dbReference>
<dbReference type="GO" id="GO:0003824">
    <property type="term" value="F:catalytic activity"/>
    <property type="evidence" value="ECO:0007669"/>
    <property type="project" value="InterPro"/>
</dbReference>
<evidence type="ECO:0000256" key="2">
    <source>
        <dbReference type="RuleBase" id="RU003707"/>
    </source>
</evidence>
<sequence>MAAVHATAAAATRFISVDVRQGGIAVVTLAKEPVNSMDLAAWQLLDQTLTRLEADTSINAVIFASGLKRDVFSAGNDLLELYAPKTTAARYAEFWIAQNAFLVRLHRSRLVTVAAIRGACPAGGCAISLCSDFRFMTPSGSMGLNEVQLGIPVPKFWGLLMGRVIGSKAAEDMLLSGRMASAEEAKQLGLVDGVVSAEQLLPTALAAAERACKQPPAARAATKLLLREEFCQAWEAFYPSEPEFGWRFLSDERTIAVLKGAMARLSSKAPGKQPVAKL</sequence>
<organism evidence="3 4">
    <name type="scientific">Gonium pectorale</name>
    <name type="common">Green alga</name>
    <dbReference type="NCBI Taxonomy" id="33097"/>
    <lineage>
        <taxon>Eukaryota</taxon>
        <taxon>Viridiplantae</taxon>
        <taxon>Chlorophyta</taxon>
        <taxon>core chlorophytes</taxon>
        <taxon>Chlorophyceae</taxon>
        <taxon>CS clade</taxon>
        <taxon>Chlamydomonadales</taxon>
        <taxon>Volvocaceae</taxon>
        <taxon>Gonium</taxon>
    </lineage>
</organism>
<proteinExistence type="inferred from homology"/>
<protein>
    <submittedName>
        <fullName evidence="3">Uncharacterized protein</fullName>
    </submittedName>
</protein>
<dbReference type="InterPro" id="IPR001753">
    <property type="entry name" value="Enoyl-CoA_hydra/iso"/>
</dbReference>
<dbReference type="Gene3D" id="3.90.226.10">
    <property type="entry name" value="2-enoyl-CoA Hydratase, Chain A, domain 1"/>
    <property type="match status" value="1"/>
</dbReference>
<dbReference type="SUPFAM" id="SSF52096">
    <property type="entry name" value="ClpP/crotonase"/>
    <property type="match status" value="1"/>
</dbReference>
<dbReference type="GO" id="GO:0005739">
    <property type="term" value="C:mitochondrion"/>
    <property type="evidence" value="ECO:0007669"/>
    <property type="project" value="TreeGrafter"/>
</dbReference>
<gene>
    <name evidence="3" type="ORF">GPECTOR_1g821</name>
</gene>
<dbReference type="EMBL" id="LSYV01000002">
    <property type="protein sequence ID" value="KXZ56911.1"/>
    <property type="molecule type" value="Genomic_DNA"/>
</dbReference>
<dbReference type="PROSITE" id="PS00166">
    <property type="entry name" value="ENOYL_COA_HYDRATASE"/>
    <property type="match status" value="1"/>
</dbReference>
<dbReference type="InterPro" id="IPR029045">
    <property type="entry name" value="ClpP/crotonase-like_dom_sf"/>
</dbReference>
<reference evidence="4" key="1">
    <citation type="journal article" date="2016" name="Nat. Commun.">
        <title>The Gonium pectorale genome demonstrates co-option of cell cycle regulation during the evolution of multicellularity.</title>
        <authorList>
            <person name="Hanschen E.R."/>
            <person name="Marriage T.N."/>
            <person name="Ferris P.J."/>
            <person name="Hamaji T."/>
            <person name="Toyoda A."/>
            <person name="Fujiyama A."/>
            <person name="Neme R."/>
            <person name="Noguchi H."/>
            <person name="Minakuchi Y."/>
            <person name="Suzuki M."/>
            <person name="Kawai-Toyooka H."/>
            <person name="Smith D.R."/>
            <person name="Sparks H."/>
            <person name="Anderson J."/>
            <person name="Bakaric R."/>
            <person name="Luria V."/>
            <person name="Karger A."/>
            <person name="Kirschner M.W."/>
            <person name="Durand P.M."/>
            <person name="Michod R.E."/>
            <person name="Nozaki H."/>
            <person name="Olson B.J."/>
        </authorList>
    </citation>
    <scope>NUCLEOTIDE SEQUENCE [LARGE SCALE GENOMIC DNA]</scope>
    <source>
        <strain evidence="4">NIES-2863</strain>
    </source>
</reference>
<keyword evidence="4" id="KW-1185">Reference proteome</keyword>